<dbReference type="STRING" id="213588.SAMN02745204_01208"/>
<dbReference type="SUPFAM" id="SSF103515">
    <property type="entry name" value="Autotransporter"/>
    <property type="match status" value="1"/>
</dbReference>
<keyword evidence="3" id="KW-1185">Reference proteome</keyword>
<dbReference type="Proteomes" id="UP000242857">
    <property type="component" value="Unassembled WGS sequence"/>
</dbReference>
<organism evidence="2 3">
    <name type="scientific">Thermomonas hydrothermalis</name>
    <dbReference type="NCBI Taxonomy" id="213588"/>
    <lineage>
        <taxon>Bacteria</taxon>
        <taxon>Pseudomonadati</taxon>
        <taxon>Pseudomonadota</taxon>
        <taxon>Gammaproteobacteria</taxon>
        <taxon>Lysobacterales</taxon>
        <taxon>Lysobacteraceae</taxon>
        <taxon>Thermomonas</taxon>
    </lineage>
</organism>
<accession>A0A1M4WM20</accession>
<protein>
    <recommendedName>
        <fullName evidence="1">Autotransporter domain-containing protein</fullName>
    </recommendedName>
</protein>
<dbReference type="PROSITE" id="PS51208">
    <property type="entry name" value="AUTOTRANSPORTER"/>
    <property type="match status" value="1"/>
</dbReference>
<dbReference type="InterPro" id="IPR005546">
    <property type="entry name" value="Autotransporte_beta"/>
</dbReference>
<evidence type="ECO:0000313" key="2">
    <source>
        <dbReference type="EMBL" id="SHE82210.1"/>
    </source>
</evidence>
<sequence length="2442" mass="240641">MSKIRSAGKMGKVCGQRRIKLAPVTRAVRSALAASALTLAIGLGGNAAAAGHVASTAHTLRIERSILDVAPVHDLTVVPLLAPGGMGGPVATLISQHYVGDVNIVNNAPIIENQAGDVYGISGYSDTGNVNILNAALGAISVHSDYGNAIGIYGYALAGNVAITNAASIVADAPYGLADGIFASGNDVTVINTGAITATGDNWAAGIEAQAGNGVAVTNTGSITATAGYGGLAYGIYATGDASASVVNAGNITARGYYATGIHAESGGDVAITNYAGGSIDAGTITGSALAWGIYASSNGGGAVVQVDNSAYIHAAAVYGATGISAVASGVGGSAVVNNDGDIVVQQNRTITSYGGYGILAAGDALAEINNSGDITVTSRGPAFGLAALSTTGEASVSNSGSVIVSSNINSTSVTPTGILAAGGYGSATVDNSGFVKATGARVASGVDISGYGDLTVDNSGYIGAIANAGSGLSGRANGIKAVSGGGDITISNSGGIYARGRTLAMGVYALANGGDITVNNDANGAIEFFSAAGRGWGVWTYAADGSIVVDNQGYIGGLASAQAYGVLAQAPQGDIDVSNGGTINVTSANSTARGVFAIASSGTASIDNTGDIYATSLASGAAFGVVASGAHAEVSNNGNIVARGDTAAVGELAQVTAPAGVASVYNAGGRIAAYANGTAMGINAAASAGNVIVDSASDITAVSRQGVAFGISTNGKTGVSIDNTGNITAVGRFGAFGVNALSGAGDVTISNAGPVFAYTVYGNAIGLYGYSLYGNTSITNSGDLTAISVNGLADAIFASGADVGIVNSGVLVANGNTWAAGIEAQGTGATSVQNDGDITAYARAGGAHAFGIYTTGDAGVSIANTGNIQAQGYYATGIYASSAGGSITLGNSGNITAGYVYAGSYYSALATGIDAMSGGVGAAVDITNSGDISAFGYYGATGISVVSSGLGGTASVDNSGNLTVAQGSKYGYGANGIFVSADGDALITNSGSITVNSAGAAAGAVALSFAGDASVVNSGDISVDSTAFLGYNAYGVVAFSGNGGAMASNSGSIDVTTKYIGVGMDVGGLTGATADNSGDIMVDAWRAYGIRAQSGNGDVVVDNSGTIYATYSGGYGGTAFGILGVSTNGNVAIDNSGEIVTYVGGQSVGVFGVSSYGDVSVDNSGSITAYSGSSAAVGVFARADNGMASVDNSGSVQAYSNSGVAYGVIARGMDAAVNNSGTVSADGYSAAIGLYAYSVYGMASVHNTGAITAYSGSGIADAIFASGYVVDVDNSGALTAGGYAWGAGIEAQGTAYARVTNSGDITAYTMPFQQAVDYYGNSLGYANGGQAFGIYATGGSYGVRVTNSGAISVEGGYTDGIFVQSAGNAVVVNSGDIVSGSGLASYYDSYSGNTYYYGTQLANGINVSSNGAGAVVVVDNSGNITASGAFGANGITAVASGTGGMVGVYNDGNLTVSQANKYGYGAYGVFASADGDAFIRNDGVVSVDSKGAATGLAALSFAGDATIVNHGDLEVVNTSLMDPANGITAFSANGNAAVGNYGAVNVTGKYQATAVDARALGDVTVVNGGSLYANGQKYAFGVYAAAGTGDAMVSNQAGADIGFYSYLGRGFGILAVSSQGDVMVNNAGSIEGYAYGQSAGVFAVALQGDASVSNSGSIDVATGGNVAVGVFARADNGTATAVNSGSIHATDFPGGNYTGYSAYGMFVRGDIAQAGNSGNISVEGNYAATGIEAVSMNGTLVSNTGGSITATATGMATGINASAMYGNVTVSNSSNITATTGGSNTQAQGVLAYSASGTATVSNSATGHVEASGGSAAIGVHAAGHDGNVVVNNAGIIHASGGIYNAGVLLENVNGSNTLNNLTGGVISADGPDGYAFAVVGSDAVETINNSGRILGAISLHGGNDVFNNTSGGVWDVGSTTYTSFGDGNDVLNNAAGGKILLNGGRIRFGAGDDTINNAGLIQLRNGSSITMGVVPLVPLASEINVFNNTGTLQVIGSNSIDTYAGTFSNTGLVDFQNGVTTDSLTLDGTLAGVGTMNIDVDLNTNTADQLVVNGNVASTAKQTVNVKFAGLPSAAITDIPFTNVTGTSAAGNFVAGQFIGYNANANFLTLGLGVKSAINSANTSNDVLSISMAVTGLSDSGSLGASTASGMAGFMNAQVGTFRQRLGVNPYGDAGKVMSAFVRVYADQGDVSQKHASNFGNGGYFDFDTASWGREVGINANLYGNFHAGLVLGSADGRQRLTGGGVGQSRMHAMTVGGYLTWYVPNGWYVDFSARQMAPDIHLSTSAGTMSSRTHVNAMSLEAGYEWNMGSFNLVPQAQYTRTKVEDATYTGALDTLVMHGGTFERGRLGLELNKTFLSGDVRWMPYATLSAVHDFSGTSTYTVANVFSGSTSVKGTSAMAELGVGMQKGGFGMTFSASWNDGGPYKRVVGAQANLRYSW</sequence>
<proteinExistence type="predicted"/>
<dbReference type="SMART" id="SM00869">
    <property type="entry name" value="Autotransporter"/>
    <property type="match status" value="1"/>
</dbReference>
<evidence type="ECO:0000259" key="1">
    <source>
        <dbReference type="PROSITE" id="PS51208"/>
    </source>
</evidence>
<feature type="domain" description="Autotransporter" evidence="1">
    <location>
        <begin position="2175"/>
        <end position="2442"/>
    </location>
</feature>
<gene>
    <name evidence="2" type="ORF">SAMN02745204_01208</name>
</gene>
<evidence type="ECO:0000313" key="3">
    <source>
        <dbReference type="Proteomes" id="UP000242857"/>
    </source>
</evidence>
<dbReference type="RefSeq" id="WP_072755715.1">
    <property type="nucleotide sequence ID" value="NZ_FQUK01000016.1"/>
</dbReference>
<reference evidence="3" key="1">
    <citation type="submission" date="2016-11" db="EMBL/GenBank/DDBJ databases">
        <authorList>
            <person name="Varghese N."/>
            <person name="Submissions S."/>
        </authorList>
    </citation>
    <scope>NUCLEOTIDE SEQUENCE [LARGE SCALE GENOMIC DNA]</scope>
    <source>
        <strain evidence="3">DSM 14834</strain>
    </source>
</reference>
<name>A0A1M4WM20_9GAMM</name>
<dbReference type="OrthoDB" id="6012342at2"/>
<dbReference type="InterPro" id="IPR036709">
    <property type="entry name" value="Autotransporte_beta_dom_sf"/>
</dbReference>
<dbReference type="EMBL" id="FQUK01000016">
    <property type="protein sequence ID" value="SHE82210.1"/>
    <property type="molecule type" value="Genomic_DNA"/>
</dbReference>